<dbReference type="Proteomes" id="UP000186206">
    <property type="component" value="Unassembled WGS sequence"/>
</dbReference>
<dbReference type="EMBL" id="MJMI01000092">
    <property type="protein sequence ID" value="OLQ91878.1"/>
    <property type="molecule type" value="Genomic_DNA"/>
</dbReference>
<evidence type="ECO:0000313" key="1">
    <source>
        <dbReference type="EMBL" id="OLQ91878.1"/>
    </source>
</evidence>
<evidence type="ECO:0000313" key="4">
    <source>
        <dbReference type="Proteomes" id="UP000278792"/>
    </source>
</evidence>
<dbReference type="AlphaFoldDB" id="A0A3N3DXU1"/>
<sequence length="85" mass="9399">MFQQSKILVWYQIASQKVVLGEAFNSSHYDVHSLWRKAPEESESSQSMGFRVSLFDDGGREIAGKAISMVTADELLSGACVNQVT</sequence>
<name>A0A3N3DXU1_9VIBR</name>
<evidence type="ECO:0000313" key="2">
    <source>
        <dbReference type="EMBL" id="ROV58978.1"/>
    </source>
</evidence>
<comment type="caution">
    <text evidence="2">The sequence shown here is derived from an EMBL/GenBank/DDBJ whole genome shotgun (WGS) entry which is preliminary data.</text>
</comment>
<reference evidence="2 4" key="2">
    <citation type="submission" date="2018-11" db="EMBL/GenBank/DDBJ databases">
        <title>Vibrio ponticus strain CAIM 1751 pathogenic for the snapper Lutjanus guttatus.</title>
        <authorList>
            <person name="Soto-Rodriguez S."/>
            <person name="Lozano-Olvera R."/>
            <person name="Gomez-Gil B."/>
        </authorList>
    </citation>
    <scope>NUCLEOTIDE SEQUENCE [LARGE SCALE GENOMIC DNA]</scope>
    <source>
        <strain evidence="2 4">CAIM 1751</strain>
    </source>
</reference>
<reference evidence="1 3" key="1">
    <citation type="submission" date="2016-09" db="EMBL/GenBank/DDBJ databases">
        <title>Genomic Taxonomy of the Vibrionaceae.</title>
        <authorList>
            <person name="Gonzalez-Castillo A."/>
            <person name="Gomez-Gil B."/>
            <person name="Enciso-Ibarra K."/>
        </authorList>
    </citation>
    <scope>NUCLEOTIDE SEQUENCE [LARGE SCALE GENOMIC DNA]</scope>
    <source>
        <strain evidence="1 3">CAIM 1731</strain>
    </source>
</reference>
<dbReference type="EMBL" id="RKIK01000056">
    <property type="protein sequence ID" value="ROV58978.1"/>
    <property type="molecule type" value="Genomic_DNA"/>
</dbReference>
<evidence type="ECO:0000313" key="3">
    <source>
        <dbReference type="Proteomes" id="UP000186206"/>
    </source>
</evidence>
<organism evidence="2 4">
    <name type="scientific">Vibrio ponticus</name>
    <dbReference type="NCBI Taxonomy" id="265668"/>
    <lineage>
        <taxon>Bacteria</taxon>
        <taxon>Pseudomonadati</taxon>
        <taxon>Pseudomonadota</taxon>
        <taxon>Gammaproteobacteria</taxon>
        <taxon>Vibrionales</taxon>
        <taxon>Vibrionaceae</taxon>
        <taxon>Vibrio</taxon>
    </lineage>
</organism>
<accession>A0A3N3DXU1</accession>
<keyword evidence="3" id="KW-1185">Reference proteome</keyword>
<dbReference type="RefSeq" id="WP_075649644.1">
    <property type="nucleotide sequence ID" value="NZ_AP019657.1"/>
</dbReference>
<dbReference type="OrthoDB" id="5879601at2"/>
<proteinExistence type="predicted"/>
<gene>
    <name evidence="1" type="ORF">BIY21_12745</name>
    <name evidence="2" type="ORF">EGH82_15970</name>
</gene>
<dbReference type="Proteomes" id="UP000278792">
    <property type="component" value="Unassembled WGS sequence"/>
</dbReference>
<protein>
    <submittedName>
        <fullName evidence="2">30S ribosomal protein S6 modification protein</fullName>
    </submittedName>
</protein>